<dbReference type="RefSeq" id="XP_004031898.1">
    <property type="nucleotide sequence ID" value="XM_004031850.1"/>
</dbReference>
<keyword evidence="1" id="KW-1133">Transmembrane helix</keyword>
<dbReference type="STRING" id="857967.G0QWU4"/>
<keyword evidence="3" id="KW-0548">Nucleotidyltransferase</keyword>
<accession>G0QWU4</accession>
<dbReference type="EC" id="3.4.21.75" evidence="3"/>
<keyword evidence="3" id="KW-0808">Transferase</keyword>
<dbReference type="EC" id="2.7.7.7" evidence="3"/>
<dbReference type="Pfam" id="PF02010">
    <property type="entry name" value="REJ"/>
    <property type="match status" value="1"/>
</dbReference>
<dbReference type="OMA" id="NNIGEKY"/>
<name>G0QWU4_ICHMU</name>
<keyword evidence="3" id="KW-0378">Hydrolase</keyword>
<evidence type="ECO:0000256" key="1">
    <source>
        <dbReference type="SAM" id="Phobius"/>
    </source>
</evidence>
<dbReference type="GO" id="GO:0003887">
    <property type="term" value="F:DNA-directed DNA polymerase activity"/>
    <property type="evidence" value="ECO:0007669"/>
    <property type="project" value="UniProtKB-EC"/>
</dbReference>
<keyword evidence="4" id="KW-1185">Reference proteome</keyword>
<keyword evidence="1" id="KW-0472">Membrane</keyword>
<dbReference type="AlphaFoldDB" id="G0QWU4"/>
<dbReference type="GO" id="GO:0004252">
    <property type="term" value="F:serine-type endopeptidase activity"/>
    <property type="evidence" value="ECO:0007669"/>
    <property type="project" value="UniProtKB-EC"/>
</dbReference>
<dbReference type="CDD" id="cd00064">
    <property type="entry name" value="FU"/>
    <property type="match status" value="3"/>
</dbReference>
<dbReference type="EMBL" id="GL984016">
    <property type="protein sequence ID" value="EGR30311.1"/>
    <property type="molecule type" value="Genomic_DNA"/>
</dbReference>
<feature type="transmembrane region" description="Helical" evidence="1">
    <location>
        <begin position="919"/>
        <end position="937"/>
    </location>
</feature>
<dbReference type="SUPFAM" id="SSF57184">
    <property type="entry name" value="Growth factor receptor domain"/>
    <property type="match status" value="2"/>
</dbReference>
<dbReference type="InterPro" id="IPR002859">
    <property type="entry name" value="PKD/REJ-like"/>
</dbReference>
<dbReference type="OrthoDB" id="27819at2759"/>
<feature type="domain" description="PKD/REJ-like" evidence="2">
    <location>
        <begin position="590"/>
        <end position="787"/>
    </location>
</feature>
<organism evidence="3 4">
    <name type="scientific">Ichthyophthirius multifiliis</name>
    <name type="common">White spot disease agent</name>
    <name type="synonym">Ich</name>
    <dbReference type="NCBI Taxonomy" id="5932"/>
    <lineage>
        <taxon>Eukaryota</taxon>
        <taxon>Sar</taxon>
        <taxon>Alveolata</taxon>
        <taxon>Ciliophora</taxon>
        <taxon>Intramacronucleata</taxon>
        <taxon>Oligohymenophorea</taxon>
        <taxon>Hymenostomatida</taxon>
        <taxon>Ophryoglenina</taxon>
        <taxon>Ichthyophthirius</taxon>
    </lineage>
</organism>
<dbReference type="PANTHER" id="PTHR15332">
    <property type="entry name" value="PROPROTEIN CONVERTASE SUBTILISIN_KEXIN TYPE 5-LIKE"/>
    <property type="match status" value="1"/>
</dbReference>
<feature type="non-terminal residue" evidence="3">
    <location>
        <position position="977"/>
    </location>
</feature>
<gene>
    <name evidence="3" type="ORF">IMG5_135340</name>
</gene>
<dbReference type="SMART" id="SM00261">
    <property type="entry name" value="FU"/>
    <property type="match status" value="5"/>
</dbReference>
<sequence length="977" mass="111407">CFACSKISVGCSSCDNKTCFACLPPRFLDENQCLMDCPVGKWGNTVNRQCTACLEKCETCSNNNTCDTCFQNRVPQQCNSCFACSKISVGCSSCDNKTCFACLPPRFLDENQCLMDCPVGKWGNTVNRQCTACLEKCETCSNNNTCDTCFQNRVPQQCNSCFACSKISVGCSSCDNKTCFACLPPRFLDENSCLMACPVGKWGNTANRQCTACLEKCETCSNNNTCDTCFQNRVPQQCNCPQYSYDTNVFNQACTMCSTFQTGCATCSATECLTCITPYYFQLNSNGQCDSCLTIMTKMYFSDDLLYLIIDFGHYFTNLQVQLILYNLDLQNYSSQIQFTNQLCIETLDQAFISFKLQGNILCSFDKYLKTLTVKLDSVSTVNKDDIIKIKPSVFKITNNGFECPHFLQQITGKVILDTSPVIELTQTSPVSICQQAQIRISSVSNCGNRKLKQITWTLISSNVNTANEINEINIQIQQYNNQLYLEIRPLLLKKQGQYQFQVTVTTFFNQAATANAIIQTLADTSIDIRVKQNPSQIYRSSLVNVSLNFDILQCEDDRKIFYNQENVYEVQIKQHDNLTEQLNIDFTQQIQGTQFQFQIKPFIMKVSTTYNIQIIASLKSDTKITQQILFPVQVLSNPPLVQILGGNRQQLFSQNFDIQAIVDDPNLSPSEKDLLKSTNYGINIKWQCINLNTGNDCKDAQNNLIVSPIKQNLQISIQKNILKAYQQYQFKLSGTKDGVTASDQITILMVDYSVPPVNPTISINNTQNTINLNQEIFIQFDCQEDTNVDDLIITGVILYQKKQVSIISIITFNQDLKFGNYSLTFKIKINLNQNFQQEIRILQYQNQFLILQMLTYLPNIVFLIKLQALKLEICKTNKFLQQMNVLIEINLCHILSIFIKTKMIIIMNYQMLNIFIDIYYLISHQIIILKLFYLLARLQLWQQYKIQKEEQEIQLNKQQQANIVKTVLLITHLQII</sequence>
<dbReference type="PANTHER" id="PTHR15332:SF175">
    <property type="entry name" value="PROPROTEIN CONVERTASE SUBTILISIN_KEXIN TYPE 5-LIKE"/>
    <property type="match status" value="1"/>
</dbReference>
<reference evidence="3 4" key="1">
    <citation type="submission" date="2011-07" db="EMBL/GenBank/DDBJ databases">
        <authorList>
            <person name="Coyne R."/>
            <person name="Brami D."/>
            <person name="Johnson J."/>
            <person name="Hostetler J."/>
            <person name="Hannick L."/>
            <person name="Clark T."/>
            <person name="Cassidy-Hanley D."/>
            <person name="Inman J."/>
        </authorList>
    </citation>
    <scope>NUCLEOTIDE SEQUENCE [LARGE SCALE GENOMIC DNA]</scope>
    <source>
        <strain evidence="3 4">G5</strain>
    </source>
</reference>
<evidence type="ECO:0000259" key="2">
    <source>
        <dbReference type="Pfam" id="PF02010"/>
    </source>
</evidence>
<keyword evidence="1" id="KW-0812">Transmembrane</keyword>
<proteinExistence type="predicted"/>
<dbReference type="Proteomes" id="UP000008983">
    <property type="component" value="Unassembled WGS sequence"/>
</dbReference>
<feature type="non-terminal residue" evidence="3">
    <location>
        <position position="1"/>
    </location>
</feature>
<protein>
    <submittedName>
        <fullName evidence="3">Leishmanolysin family protein, putative</fullName>
        <ecNumber evidence="3">2.7.7.7</ecNumber>
        <ecNumber evidence="3">3.4.21.75</ecNumber>
    </submittedName>
</protein>
<dbReference type="Gene3D" id="2.10.220.10">
    <property type="entry name" value="Hormone Receptor, Insulin-like Growth Factor Receptor 1, Chain A, domain 2"/>
    <property type="match status" value="3"/>
</dbReference>
<dbReference type="InParanoid" id="G0QWU4"/>
<dbReference type="eggNOG" id="KOG3525">
    <property type="taxonomic scope" value="Eukaryota"/>
</dbReference>
<evidence type="ECO:0000313" key="3">
    <source>
        <dbReference type="EMBL" id="EGR30311.1"/>
    </source>
</evidence>
<evidence type="ECO:0000313" key="4">
    <source>
        <dbReference type="Proteomes" id="UP000008983"/>
    </source>
</evidence>
<dbReference type="GeneID" id="14906422"/>
<dbReference type="InterPro" id="IPR006212">
    <property type="entry name" value="Furin_repeat"/>
</dbReference>
<dbReference type="InterPro" id="IPR009030">
    <property type="entry name" value="Growth_fac_rcpt_cys_sf"/>
</dbReference>